<feature type="transmembrane region" description="Helical" evidence="1">
    <location>
        <begin position="217"/>
        <end position="240"/>
    </location>
</feature>
<dbReference type="Gene3D" id="1.20.1250.20">
    <property type="entry name" value="MFS general substrate transporter like domains"/>
    <property type="match status" value="1"/>
</dbReference>
<feature type="transmembrane region" description="Helical" evidence="1">
    <location>
        <begin position="336"/>
        <end position="359"/>
    </location>
</feature>
<feature type="transmembrane region" description="Helical" evidence="1">
    <location>
        <begin position="137"/>
        <end position="159"/>
    </location>
</feature>
<protein>
    <submittedName>
        <fullName evidence="3">Transporter</fullName>
    </submittedName>
</protein>
<dbReference type="PANTHER" id="PTHR23531">
    <property type="entry name" value="QUINOLENE RESISTANCE PROTEIN NORA"/>
    <property type="match status" value="1"/>
</dbReference>
<comment type="caution">
    <text evidence="3">The sequence shown here is derived from an EMBL/GenBank/DDBJ whole genome shotgun (WGS) entry which is preliminary data.</text>
</comment>
<feature type="transmembrane region" description="Helical" evidence="1">
    <location>
        <begin position="165"/>
        <end position="188"/>
    </location>
</feature>
<feature type="transmembrane region" description="Helical" evidence="1">
    <location>
        <begin position="103"/>
        <end position="125"/>
    </location>
</feature>
<organism evidence="3 4">
    <name type="scientific">Acidiplasma cupricumulans</name>
    <dbReference type="NCBI Taxonomy" id="312540"/>
    <lineage>
        <taxon>Archaea</taxon>
        <taxon>Methanobacteriati</taxon>
        <taxon>Thermoplasmatota</taxon>
        <taxon>Thermoplasmata</taxon>
        <taxon>Thermoplasmatales</taxon>
        <taxon>Ferroplasmaceae</taxon>
        <taxon>Acidiplasma</taxon>
    </lineage>
</organism>
<evidence type="ECO:0000259" key="2">
    <source>
        <dbReference type="PROSITE" id="PS50850"/>
    </source>
</evidence>
<reference evidence="3 4" key="1">
    <citation type="submission" date="2015-09" db="EMBL/GenBank/DDBJ databases">
        <title>Heavy metals and arsenic resistance mechanisms in polyextremophilic archaea of the family Ferroplasmaceae.</title>
        <authorList>
            <person name="Bulaev A.G."/>
            <person name="Kanygina A.V."/>
        </authorList>
    </citation>
    <scope>NUCLEOTIDE SEQUENCE [LARGE SCALE GENOMIC DNA]</scope>
    <source>
        <strain evidence="3 4">BH2</strain>
    </source>
</reference>
<feature type="domain" description="Major facilitator superfamily (MFS) profile" evidence="2">
    <location>
        <begin position="12"/>
        <end position="398"/>
    </location>
</feature>
<evidence type="ECO:0000313" key="3">
    <source>
        <dbReference type="EMBL" id="KQB33644.1"/>
    </source>
</evidence>
<proteinExistence type="predicted"/>
<keyword evidence="4" id="KW-1185">Reference proteome</keyword>
<evidence type="ECO:0000313" key="4">
    <source>
        <dbReference type="Proteomes" id="UP000050301"/>
    </source>
</evidence>
<feature type="transmembrane region" description="Helical" evidence="1">
    <location>
        <begin position="40"/>
        <end position="67"/>
    </location>
</feature>
<keyword evidence="1" id="KW-0812">Transmembrane</keyword>
<dbReference type="RefSeq" id="WP_055041173.1">
    <property type="nucleotide sequence ID" value="NZ_LKBH01000301.1"/>
</dbReference>
<dbReference type="AlphaFoldDB" id="A0A0N8VKG3"/>
<dbReference type="InterPro" id="IPR020846">
    <property type="entry name" value="MFS_dom"/>
</dbReference>
<feature type="transmembrane region" description="Helical" evidence="1">
    <location>
        <begin position="79"/>
        <end position="97"/>
    </location>
</feature>
<dbReference type="InterPro" id="IPR011701">
    <property type="entry name" value="MFS"/>
</dbReference>
<dbReference type="PANTHER" id="PTHR23531:SF1">
    <property type="entry name" value="QUINOLENE RESISTANCE PROTEIN NORA"/>
    <property type="match status" value="1"/>
</dbReference>
<sequence length="404" mass="45158">MNNANSKLIFINLIILLSVTFTMRASTNMLMTVVPVFSKYVLLANLIFVGLTATLYGIGALISNILINGRVNISKTPKMITLFLFIMTASIFAFIFTKNIYEVLVLSFITGSSMGVVQPLLMTVTNIISPPDKRDRYIAAYTASLSLSLIFGVLLQGYVISFLTIRYAFVIFFFISLASSILMLILSGKIKISSDNKKIGFREILSKASYSLKQGKVLFAMFGNISYAFPFILLLTYGSIMGREYYGINPDIFFYFLAVFFSISFASRMFLSLKTVKNRDIIMYASFILSIAGYAMLGLTDYIYVFIIGLIFLGIPHGTIYPISSYYIATSIDIKYLNIVYSVFTFIMDVIFFFIPFVFGLISDLYSVRMAIYATIFPMAALIIASIIFNVKSGTQSKGTATKL</sequence>
<dbReference type="GO" id="GO:0022857">
    <property type="term" value="F:transmembrane transporter activity"/>
    <property type="evidence" value="ECO:0007669"/>
    <property type="project" value="InterPro"/>
</dbReference>
<dbReference type="Pfam" id="PF07690">
    <property type="entry name" value="MFS_1"/>
    <property type="match status" value="1"/>
</dbReference>
<dbReference type="InterPro" id="IPR052714">
    <property type="entry name" value="MFS_Exporter"/>
</dbReference>
<name>A0A0N8VKG3_9ARCH</name>
<accession>A0A0N8VKG3</accession>
<keyword evidence="1" id="KW-1133">Transmembrane helix</keyword>
<dbReference type="InterPro" id="IPR036259">
    <property type="entry name" value="MFS_trans_sf"/>
</dbReference>
<feature type="transmembrane region" description="Helical" evidence="1">
    <location>
        <begin position="371"/>
        <end position="391"/>
    </location>
</feature>
<feature type="transmembrane region" description="Helical" evidence="1">
    <location>
        <begin position="281"/>
        <end position="297"/>
    </location>
</feature>
<feature type="transmembrane region" description="Helical" evidence="1">
    <location>
        <begin position="303"/>
        <end position="324"/>
    </location>
</feature>
<dbReference type="InParanoid" id="A0A0N8VKG3"/>
<evidence type="ECO:0000256" key="1">
    <source>
        <dbReference type="SAM" id="Phobius"/>
    </source>
</evidence>
<dbReference type="PROSITE" id="PS50850">
    <property type="entry name" value="MFS"/>
    <property type="match status" value="1"/>
</dbReference>
<dbReference type="EMBL" id="LKBH01000301">
    <property type="protein sequence ID" value="KQB33644.1"/>
    <property type="molecule type" value="Genomic_DNA"/>
</dbReference>
<keyword evidence="1" id="KW-0472">Membrane</keyword>
<dbReference type="SUPFAM" id="SSF103473">
    <property type="entry name" value="MFS general substrate transporter"/>
    <property type="match status" value="1"/>
</dbReference>
<dbReference type="Proteomes" id="UP000050301">
    <property type="component" value="Unassembled WGS sequence"/>
</dbReference>
<feature type="transmembrane region" description="Helical" evidence="1">
    <location>
        <begin position="252"/>
        <end position="271"/>
    </location>
</feature>
<gene>
    <name evidence="3" type="ORF">AOG55_02485</name>
</gene>